<dbReference type="SUPFAM" id="SSF47384">
    <property type="entry name" value="Homodimeric domain of signal transducing histidine kinase"/>
    <property type="match status" value="1"/>
</dbReference>
<dbReference type="NCBIfam" id="TIGR00229">
    <property type="entry name" value="sensory_box"/>
    <property type="match status" value="3"/>
</dbReference>
<sequence length="765" mass="87764">MDGKGIKFDCKSFNRLFPFYIQLSPDLKILSFGQSLLKVCPDLKEGAMMNDFFEINRPHLDSLSFEEIMNNKEQHILLECIQNKLLLRGQFEFVDQTLLFVGSPWFTTMTEVIDRKLTVHDFAHHDPSLDLLHVLNNAENTSKELKDLLLTINKQRNQLKKDKEELNRLSYVASANKNGVVFTHLDGVIFWCNDAFSRLTGLTKEEIIGKTPLQVGKTDKTSKEEIHKMMEAFYKGESFEVELDHARKNENSFWARVKGQPIMDENNRPNQYFAILEDISLKKKYDESLEVEKEKYRSIIANMNLGLLEVDLNDTITLANQSYTDMSGFTRDELVGRKVNSLFLDAESQKLIASKDALRSDGITDSYEIKVLDKFNQQKTWLISGAPNYNIQGDLIGSIGIHLDITEKKEQEEQLYLLSLIAEKNINAVIVCDAKGVIEWVNTSFLTMSGYTNEEVIGQRPGKLLQGDESDKETIAYLGKQLSKGLPFNCELVNYSKKKKKYWVRIQGQALYDKSGKITKYFAIEEDISAQKLLEKQKGVLLDDLAKKNQELEDYAQIVSHDLKSPLRSIHSLINWIKEENADNFTIDTNKYFSLMENKVEKMDHLIEGILTYSKIDKGETKSENVNTNDIVSSIIDIIHIPEHIKVQINNQMPTIKADRFRIQQMFQNLIGNAVNYIDKKEGLVEIASEEFDNYYVFSVKDNGVGMPKEIHARIFETFKAYTTSKHSTGLGLSIVKKIVQFYKGEIWLESEVGTGTTFFVKLYK</sequence>
<dbReference type="GO" id="GO:0004383">
    <property type="term" value="F:guanylate cyclase activity"/>
    <property type="evidence" value="ECO:0007669"/>
    <property type="project" value="InterPro"/>
</dbReference>
<dbReference type="Gene3D" id="3.30.450.260">
    <property type="entry name" value="Haem NO binding associated domain"/>
    <property type="match status" value="1"/>
</dbReference>
<evidence type="ECO:0000256" key="4">
    <source>
        <dbReference type="ARBA" id="ARBA00022741"/>
    </source>
</evidence>
<feature type="domain" description="PAS" evidence="9">
    <location>
        <begin position="292"/>
        <end position="337"/>
    </location>
</feature>
<dbReference type="PROSITE" id="PS50109">
    <property type="entry name" value="HIS_KIN"/>
    <property type="match status" value="1"/>
</dbReference>
<evidence type="ECO:0000259" key="10">
    <source>
        <dbReference type="PROSITE" id="PS50113"/>
    </source>
</evidence>
<keyword evidence="7" id="KW-0175">Coiled coil</keyword>
<dbReference type="Proteomes" id="UP000244527">
    <property type="component" value="Chromosome"/>
</dbReference>
<reference evidence="11 12" key="1">
    <citation type="submission" date="2017-04" db="EMBL/GenBank/DDBJ databases">
        <title>Compelte genome sequence of WV33.</title>
        <authorList>
            <person name="Lee P.C."/>
        </authorList>
    </citation>
    <scope>NUCLEOTIDE SEQUENCE [LARGE SCALE GENOMIC DNA]</scope>
    <source>
        <strain evidence="11 12">WV33</strain>
    </source>
</reference>
<dbReference type="PROSITE" id="PS50113">
    <property type="entry name" value="PAC"/>
    <property type="match status" value="3"/>
</dbReference>
<evidence type="ECO:0000313" key="12">
    <source>
        <dbReference type="Proteomes" id="UP000244527"/>
    </source>
</evidence>
<evidence type="ECO:0000259" key="8">
    <source>
        <dbReference type="PROSITE" id="PS50109"/>
    </source>
</evidence>
<dbReference type="KEGG" id="ffa:FFWV33_02435"/>
<accession>A0A2S1LA89</accession>
<dbReference type="InterPro" id="IPR035965">
    <property type="entry name" value="PAS-like_dom_sf"/>
</dbReference>
<keyword evidence="12" id="KW-1185">Reference proteome</keyword>
<dbReference type="SUPFAM" id="SSF55785">
    <property type="entry name" value="PYP-like sensor domain (PAS domain)"/>
    <property type="match status" value="3"/>
</dbReference>
<evidence type="ECO:0000256" key="3">
    <source>
        <dbReference type="ARBA" id="ARBA00022679"/>
    </source>
</evidence>
<evidence type="ECO:0000256" key="1">
    <source>
        <dbReference type="ARBA" id="ARBA00000085"/>
    </source>
</evidence>
<evidence type="ECO:0000256" key="5">
    <source>
        <dbReference type="ARBA" id="ARBA00022777"/>
    </source>
</evidence>
<keyword evidence="4" id="KW-0547">Nucleotide-binding</keyword>
<name>A0A2S1LA89_9FLAO</name>
<organism evidence="11 12">
    <name type="scientific">Flavobacterium faecale</name>
    <dbReference type="NCBI Taxonomy" id="1355330"/>
    <lineage>
        <taxon>Bacteria</taxon>
        <taxon>Pseudomonadati</taxon>
        <taxon>Bacteroidota</taxon>
        <taxon>Flavobacteriia</taxon>
        <taxon>Flavobacteriales</taxon>
        <taxon>Flavobacteriaceae</taxon>
        <taxon>Flavobacterium</taxon>
    </lineage>
</organism>
<dbReference type="RefSeq" id="WP_108739428.1">
    <property type="nucleotide sequence ID" value="NZ_CP020918.1"/>
</dbReference>
<dbReference type="Pfam" id="PF02518">
    <property type="entry name" value="HATPase_c"/>
    <property type="match status" value="1"/>
</dbReference>
<dbReference type="InterPro" id="IPR000700">
    <property type="entry name" value="PAS-assoc_C"/>
</dbReference>
<dbReference type="InterPro" id="IPR000014">
    <property type="entry name" value="PAS"/>
</dbReference>
<dbReference type="Pfam" id="PF00512">
    <property type="entry name" value="HisKA"/>
    <property type="match status" value="1"/>
</dbReference>
<dbReference type="InterPro" id="IPR052162">
    <property type="entry name" value="Sensor_kinase/Photoreceptor"/>
</dbReference>
<gene>
    <name evidence="11" type="ORF">FFWV33_02435</name>
</gene>
<dbReference type="SMART" id="SM00387">
    <property type="entry name" value="HATPase_c"/>
    <property type="match status" value="1"/>
</dbReference>
<dbReference type="GO" id="GO:0000166">
    <property type="term" value="F:nucleotide binding"/>
    <property type="evidence" value="ECO:0007669"/>
    <property type="project" value="UniProtKB-KW"/>
</dbReference>
<feature type="domain" description="PAS" evidence="9">
    <location>
        <begin position="414"/>
        <end position="459"/>
    </location>
</feature>
<dbReference type="PROSITE" id="PS50112">
    <property type="entry name" value="PAS"/>
    <property type="match status" value="3"/>
</dbReference>
<dbReference type="SMART" id="SM00388">
    <property type="entry name" value="HisKA"/>
    <property type="match status" value="1"/>
</dbReference>
<dbReference type="EMBL" id="CP020918">
    <property type="protein sequence ID" value="AWG20466.1"/>
    <property type="molecule type" value="Genomic_DNA"/>
</dbReference>
<keyword evidence="6" id="KW-0141">cGMP biosynthesis</keyword>
<dbReference type="InterPro" id="IPR003594">
    <property type="entry name" value="HATPase_dom"/>
</dbReference>
<feature type="domain" description="PAC" evidence="10">
    <location>
        <begin position="237"/>
        <end position="291"/>
    </location>
</feature>
<dbReference type="GO" id="GO:0000155">
    <property type="term" value="F:phosphorelay sensor kinase activity"/>
    <property type="evidence" value="ECO:0007669"/>
    <property type="project" value="InterPro"/>
</dbReference>
<protein>
    <submittedName>
        <fullName evidence="11">Uncharacterized protein</fullName>
    </submittedName>
</protein>
<dbReference type="Pfam" id="PF07701">
    <property type="entry name" value="HNOBA"/>
    <property type="match status" value="2"/>
</dbReference>
<dbReference type="InterPro" id="IPR003661">
    <property type="entry name" value="HisK_dim/P_dom"/>
</dbReference>
<dbReference type="PANTHER" id="PTHR43304:SF1">
    <property type="entry name" value="PAC DOMAIN-CONTAINING PROTEIN"/>
    <property type="match status" value="1"/>
</dbReference>
<dbReference type="InterPro" id="IPR042463">
    <property type="entry name" value="HNOB_dom_associated_sf"/>
</dbReference>
<dbReference type="SMART" id="SM00086">
    <property type="entry name" value="PAC"/>
    <property type="match status" value="3"/>
</dbReference>
<dbReference type="Pfam" id="PF13426">
    <property type="entry name" value="PAS_9"/>
    <property type="match status" value="2"/>
</dbReference>
<keyword evidence="2" id="KW-0597">Phosphoprotein</keyword>
<evidence type="ECO:0000313" key="11">
    <source>
        <dbReference type="EMBL" id="AWG20466.1"/>
    </source>
</evidence>
<keyword evidence="3" id="KW-0808">Transferase</keyword>
<dbReference type="CDD" id="cd00082">
    <property type="entry name" value="HisKA"/>
    <property type="match status" value="1"/>
</dbReference>
<dbReference type="SUPFAM" id="SSF55874">
    <property type="entry name" value="ATPase domain of HSP90 chaperone/DNA topoisomerase II/histidine kinase"/>
    <property type="match status" value="1"/>
</dbReference>
<keyword evidence="5" id="KW-0418">Kinase</keyword>
<dbReference type="InterPro" id="IPR004358">
    <property type="entry name" value="Sig_transdc_His_kin-like_C"/>
</dbReference>
<evidence type="ECO:0000259" key="9">
    <source>
        <dbReference type="PROSITE" id="PS50112"/>
    </source>
</evidence>
<dbReference type="SMART" id="SM00091">
    <property type="entry name" value="PAS"/>
    <property type="match status" value="3"/>
</dbReference>
<dbReference type="InterPro" id="IPR036097">
    <property type="entry name" value="HisK_dim/P_sf"/>
</dbReference>
<dbReference type="AlphaFoldDB" id="A0A2S1LA89"/>
<dbReference type="PANTHER" id="PTHR43304">
    <property type="entry name" value="PHYTOCHROME-LIKE PROTEIN CPH1"/>
    <property type="match status" value="1"/>
</dbReference>
<evidence type="ECO:0000256" key="2">
    <source>
        <dbReference type="ARBA" id="ARBA00022553"/>
    </source>
</evidence>
<dbReference type="CDD" id="cd00075">
    <property type="entry name" value="HATPase"/>
    <property type="match status" value="1"/>
</dbReference>
<dbReference type="InterPro" id="IPR013656">
    <property type="entry name" value="PAS_4"/>
</dbReference>
<dbReference type="Gene3D" id="3.30.565.10">
    <property type="entry name" value="Histidine kinase-like ATPase, C-terminal domain"/>
    <property type="match status" value="1"/>
</dbReference>
<feature type="domain" description="Histidine kinase" evidence="8">
    <location>
        <begin position="558"/>
        <end position="765"/>
    </location>
</feature>
<dbReference type="InterPro" id="IPR036890">
    <property type="entry name" value="HATPase_C_sf"/>
</dbReference>
<evidence type="ECO:0000256" key="7">
    <source>
        <dbReference type="SAM" id="Coils"/>
    </source>
</evidence>
<dbReference type="Gene3D" id="3.30.450.20">
    <property type="entry name" value="PAS domain"/>
    <property type="match status" value="3"/>
</dbReference>
<dbReference type="InterPro" id="IPR005467">
    <property type="entry name" value="His_kinase_dom"/>
</dbReference>
<dbReference type="InterPro" id="IPR011645">
    <property type="entry name" value="HNOB_dom_associated"/>
</dbReference>
<feature type="domain" description="PAC" evidence="10">
    <location>
        <begin position="486"/>
        <end position="540"/>
    </location>
</feature>
<evidence type="ECO:0000256" key="6">
    <source>
        <dbReference type="ARBA" id="ARBA00023293"/>
    </source>
</evidence>
<dbReference type="Pfam" id="PF08448">
    <property type="entry name" value="PAS_4"/>
    <property type="match status" value="1"/>
</dbReference>
<dbReference type="CDD" id="cd00130">
    <property type="entry name" value="PAS"/>
    <property type="match status" value="3"/>
</dbReference>
<feature type="coiled-coil region" evidence="7">
    <location>
        <begin position="135"/>
        <end position="172"/>
    </location>
</feature>
<dbReference type="Gene3D" id="1.10.287.130">
    <property type="match status" value="1"/>
</dbReference>
<comment type="catalytic activity">
    <reaction evidence="1">
        <text>ATP + protein L-histidine = ADP + protein N-phospho-L-histidine.</text>
        <dbReference type="EC" id="2.7.13.3"/>
    </reaction>
</comment>
<dbReference type="InterPro" id="IPR001610">
    <property type="entry name" value="PAC"/>
</dbReference>
<proteinExistence type="predicted"/>
<dbReference type="OrthoDB" id="9781208at2"/>
<feature type="domain" description="PAC" evidence="10">
    <location>
        <begin position="365"/>
        <end position="417"/>
    </location>
</feature>
<feature type="domain" description="PAS" evidence="9">
    <location>
        <begin position="165"/>
        <end position="213"/>
    </location>
</feature>
<dbReference type="PRINTS" id="PR00344">
    <property type="entry name" value="BCTRLSENSOR"/>
</dbReference>